<dbReference type="SUPFAM" id="SSF88723">
    <property type="entry name" value="PIN domain-like"/>
    <property type="match status" value="1"/>
</dbReference>
<evidence type="ECO:0000313" key="2">
    <source>
        <dbReference type="EMBL" id="RJP19432.1"/>
    </source>
</evidence>
<accession>A0A3A4NJX8</accession>
<dbReference type="NCBIfam" id="TIGR00305">
    <property type="entry name" value="putative toxin-antitoxin system toxin component, PIN family"/>
    <property type="match status" value="1"/>
</dbReference>
<name>A0A3A4NJX8_ABYX5</name>
<dbReference type="Proteomes" id="UP000265882">
    <property type="component" value="Unassembled WGS sequence"/>
</dbReference>
<organism evidence="2 3">
    <name type="scientific">Abyssobacteria bacterium (strain SURF_5)</name>
    <dbReference type="NCBI Taxonomy" id="2093360"/>
    <lineage>
        <taxon>Bacteria</taxon>
        <taxon>Pseudomonadati</taxon>
        <taxon>Candidatus Hydrogenedentota</taxon>
        <taxon>Candidatus Abyssobacteria</taxon>
    </lineage>
</organism>
<dbReference type="PANTHER" id="PTHR34610:SF4">
    <property type="entry name" value="SLL8027 PROTEIN"/>
    <property type="match status" value="1"/>
</dbReference>
<comment type="caution">
    <text evidence="2">The sequence shown here is derived from an EMBL/GenBank/DDBJ whole genome shotgun (WGS) entry which is preliminary data.</text>
</comment>
<reference evidence="2 3" key="1">
    <citation type="journal article" date="2017" name="ISME J.">
        <title>Energy and carbon metabolisms in a deep terrestrial subsurface fluid microbial community.</title>
        <authorList>
            <person name="Momper L."/>
            <person name="Jungbluth S.P."/>
            <person name="Lee M.D."/>
            <person name="Amend J.P."/>
        </authorList>
    </citation>
    <scope>NUCLEOTIDE SEQUENCE [LARGE SCALE GENOMIC DNA]</scope>
    <source>
        <strain evidence="2">SURF_5</strain>
    </source>
</reference>
<evidence type="ECO:0000259" key="1">
    <source>
        <dbReference type="SMART" id="SM00670"/>
    </source>
</evidence>
<dbReference type="Pfam" id="PF13470">
    <property type="entry name" value="PIN_3"/>
    <property type="match status" value="1"/>
</dbReference>
<protein>
    <submittedName>
        <fullName evidence="2">Putative toxin-antitoxin system toxin component, PIN family</fullName>
    </submittedName>
</protein>
<feature type="domain" description="PIN" evidence="1">
    <location>
        <begin position="16"/>
        <end position="130"/>
    </location>
</feature>
<gene>
    <name evidence="2" type="ORF">C4520_12930</name>
</gene>
<dbReference type="InterPro" id="IPR002716">
    <property type="entry name" value="PIN_dom"/>
</dbReference>
<dbReference type="SMART" id="SM00670">
    <property type="entry name" value="PINc"/>
    <property type="match status" value="1"/>
</dbReference>
<dbReference type="InterPro" id="IPR029060">
    <property type="entry name" value="PIN-like_dom_sf"/>
</dbReference>
<sequence length="150" mass="16781">MGAKEAGVTPPRAPFKRVVLDTNVIVSALLFRGPMARLHELWKQRALTILASREIIEEYVSVLAYPKFDLTEGEIGNLLQEELIPYIEPVKIPSALKSSRSADPDDEKFLLCAEAAQADAIVSGDAHLLRLKKVKRCPIVRPEKFLSQFR</sequence>
<proteinExistence type="predicted"/>
<dbReference type="EMBL" id="QZKU01000090">
    <property type="protein sequence ID" value="RJP19432.1"/>
    <property type="molecule type" value="Genomic_DNA"/>
</dbReference>
<dbReference type="PANTHER" id="PTHR34610">
    <property type="entry name" value="SSL7007 PROTEIN"/>
    <property type="match status" value="1"/>
</dbReference>
<evidence type="ECO:0000313" key="3">
    <source>
        <dbReference type="Proteomes" id="UP000265882"/>
    </source>
</evidence>
<dbReference type="InterPro" id="IPR002850">
    <property type="entry name" value="PIN_toxin-like"/>
</dbReference>
<dbReference type="AlphaFoldDB" id="A0A3A4NJX8"/>